<protein>
    <recommendedName>
        <fullName evidence="3">AttH domain-containing protein</fullName>
    </recommendedName>
</protein>
<name>A0ABQ2NAS7_9ACTN</name>
<dbReference type="Proteomes" id="UP000655410">
    <property type="component" value="Unassembled WGS sequence"/>
</dbReference>
<proteinExistence type="predicted"/>
<keyword evidence="2" id="KW-1185">Reference proteome</keyword>
<evidence type="ECO:0000313" key="1">
    <source>
        <dbReference type="EMBL" id="GGO90271.1"/>
    </source>
</evidence>
<gene>
    <name evidence="1" type="ORF">GCM10011584_21700</name>
</gene>
<evidence type="ECO:0008006" key="3">
    <source>
        <dbReference type="Google" id="ProtNLM"/>
    </source>
</evidence>
<dbReference type="InterPro" id="IPR046611">
    <property type="entry name" value="DUF6670"/>
</dbReference>
<comment type="caution">
    <text evidence="1">The sequence shown here is derived from an EMBL/GenBank/DDBJ whole genome shotgun (WGS) entry which is preliminary data.</text>
</comment>
<dbReference type="SUPFAM" id="SSF159245">
    <property type="entry name" value="AttH-like"/>
    <property type="match status" value="1"/>
</dbReference>
<accession>A0ABQ2NAS7</accession>
<dbReference type="RefSeq" id="WP_188784009.1">
    <property type="nucleotide sequence ID" value="NZ_BMNI01000004.1"/>
</dbReference>
<reference evidence="2" key="1">
    <citation type="journal article" date="2019" name="Int. J. Syst. Evol. Microbiol.">
        <title>The Global Catalogue of Microorganisms (GCM) 10K type strain sequencing project: providing services to taxonomists for standard genome sequencing and annotation.</title>
        <authorList>
            <consortium name="The Broad Institute Genomics Platform"/>
            <consortium name="The Broad Institute Genome Sequencing Center for Infectious Disease"/>
            <person name="Wu L."/>
            <person name="Ma J."/>
        </authorList>
    </citation>
    <scope>NUCLEOTIDE SEQUENCE [LARGE SCALE GENOMIC DNA]</scope>
    <source>
        <strain evidence="2">CGMCC 4.7371</strain>
    </source>
</reference>
<organism evidence="1 2">
    <name type="scientific">Nocardioides phosphati</name>
    <dbReference type="NCBI Taxonomy" id="1867775"/>
    <lineage>
        <taxon>Bacteria</taxon>
        <taxon>Bacillati</taxon>
        <taxon>Actinomycetota</taxon>
        <taxon>Actinomycetes</taxon>
        <taxon>Propionibacteriales</taxon>
        <taxon>Nocardioidaceae</taxon>
        <taxon>Nocardioides</taxon>
    </lineage>
</organism>
<dbReference type="EMBL" id="BMNI01000004">
    <property type="protein sequence ID" value="GGO90271.1"/>
    <property type="molecule type" value="Genomic_DNA"/>
</dbReference>
<sequence length="362" mass="39463">MTDLRSTRHTPAGLLMTKGLPLLNRGPALSGKPFTAAAGIVPHTAGHRYSWSHNGIMIPNLPEPIRFLSMTTGVGANGAPITDILHEPDHPGGPRNRAAVNVSTACTPGFWKGYRIDTECDLAADGSRVAFGDDVSLVGTYLEYRLVTSTPGLEVDLELRCTDVVSWFVHTPVYKHLSLLADYSGTVTHDGTTYDVSGTCAFEHARAMGPYNLARRELRHPWLRMALDFFSYQVVDLNDGRQLLLTSVEAEGRVAMNGAFLRSADGRSVARVKGVEFSVDEYLPVAAVTPDGAHMRLPARFHWHTVEGGLQVELAGVVDTPFSWGLGNGYVGGYSFTGTVDGTRVAGNTGYVEYIDRRDWRR</sequence>
<evidence type="ECO:0000313" key="2">
    <source>
        <dbReference type="Proteomes" id="UP000655410"/>
    </source>
</evidence>
<dbReference type="Pfam" id="PF20375">
    <property type="entry name" value="DUF6670"/>
    <property type="match status" value="1"/>
</dbReference>